<dbReference type="GO" id="GO:0016740">
    <property type="term" value="F:transferase activity"/>
    <property type="evidence" value="ECO:0007669"/>
    <property type="project" value="UniProtKB-KW"/>
</dbReference>
<dbReference type="Pfam" id="PF00534">
    <property type="entry name" value="Glycos_transf_1"/>
    <property type="match status" value="1"/>
</dbReference>
<evidence type="ECO:0000313" key="6">
    <source>
        <dbReference type="EMBL" id="BDV29527.1"/>
    </source>
</evidence>
<dbReference type="InterPro" id="IPR001296">
    <property type="entry name" value="Glyco_trans_1"/>
</dbReference>
<feature type="domain" description="Glycosyltransferase subfamily 4-like N-terminal" evidence="5">
    <location>
        <begin position="30"/>
        <end position="193"/>
    </location>
</feature>
<dbReference type="SUPFAM" id="SSF53756">
    <property type="entry name" value="UDP-Glycosyltransferase/glycogen phosphorylase"/>
    <property type="match status" value="1"/>
</dbReference>
<keyword evidence="7" id="KW-1185">Reference proteome</keyword>
<reference evidence="6 7" key="1">
    <citation type="submission" date="2022-12" db="EMBL/GenBank/DDBJ databases">
        <title>Microbacterium terricola strain KV-448 chromosome, complete genome.</title>
        <authorList>
            <person name="Oshima T."/>
            <person name="Moriya T."/>
            <person name="Bessho Y."/>
        </authorList>
    </citation>
    <scope>NUCLEOTIDE SEQUENCE [LARGE SCALE GENOMIC DNA]</scope>
    <source>
        <strain evidence="6 7">KV-448</strain>
    </source>
</reference>
<dbReference type="EMBL" id="AP027141">
    <property type="protein sequence ID" value="BDV29527.1"/>
    <property type="molecule type" value="Genomic_DNA"/>
</dbReference>
<name>A0ABM8DVC9_9MICO</name>
<dbReference type="Gene3D" id="3.40.50.2000">
    <property type="entry name" value="Glycogen Phosphorylase B"/>
    <property type="match status" value="2"/>
</dbReference>
<dbReference type="Proteomes" id="UP001317779">
    <property type="component" value="Chromosome"/>
</dbReference>
<organism evidence="6 7">
    <name type="scientific">Microbacterium terricola</name>
    <dbReference type="NCBI Taxonomy" id="344163"/>
    <lineage>
        <taxon>Bacteria</taxon>
        <taxon>Bacillati</taxon>
        <taxon>Actinomycetota</taxon>
        <taxon>Actinomycetes</taxon>
        <taxon>Micrococcales</taxon>
        <taxon>Microbacteriaceae</taxon>
        <taxon>Microbacterium</taxon>
    </lineage>
</organism>
<dbReference type="InterPro" id="IPR050194">
    <property type="entry name" value="Glycosyltransferase_grp1"/>
</dbReference>
<dbReference type="PANTHER" id="PTHR45947:SF3">
    <property type="entry name" value="SULFOQUINOVOSYL TRANSFERASE SQD2"/>
    <property type="match status" value="1"/>
</dbReference>
<evidence type="ECO:0000259" key="5">
    <source>
        <dbReference type="Pfam" id="PF13439"/>
    </source>
</evidence>
<dbReference type="Pfam" id="PF13439">
    <property type="entry name" value="Glyco_transf_4"/>
    <property type="match status" value="1"/>
</dbReference>
<accession>A0ABM8DVC9</accession>
<proteinExistence type="predicted"/>
<keyword evidence="2" id="KW-0328">Glycosyltransferase</keyword>
<dbReference type="InterPro" id="IPR028098">
    <property type="entry name" value="Glyco_trans_4-like_N"/>
</dbReference>
<evidence type="ECO:0000256" key="1">
    <source>
        <dbReference type="ARBA" id="ARBA00021292"/>
    </source>
</evidence>
<evidence type="ECO:0000259" key="4">
    <source>
        <dbReference type="Pfam" id="PF00534"/>
    </source>
</evidence>
<gene>
    <name evidence="6" type="ORF">Microterr_01870</name>
</gene>
<sequence>MSAADAVPHSSGAQSGWTVLAAHPGAELFGSDRMLRESVAGLREAGARVVVAVPSAGPLIDELIALGAEVVIAPTLVLRKALLRPSGWLRLIRETFRGLGSAWRIARRVRPDVLYVSTITIPLWPVVARLRGIPAVSHVHEAEASASRIVNRLLYLPHLLSDGVLVNSRFSQATIRRALPRLAARSEVVLNGVAGPHRPDLPRTTPEGALRVLYMGRLSPRKGPDLVISAAALLAGEGIAVDVTLVGDVFPGYEWFRDELHAQASATPDQVSVTFAGFQPDVWSYVAATDVVVVPSRIDEPFGNTAVEAVLGLRPVVVADTSGLREAAGSYPTAWLVPVDQPSAISAELKAIAESWADVRAELAGSRAEALRRHAPESYRATVRHHIERAAPSRSEVGAAAVRRGSRR</sequence>
<protein>
    <recommendedName>
        <fullName evidence="1">D-inositol 3-phosphate glycosyltransferase</fullName>
    </recommendedName>
</protein>
<feature type="domain" description="Glycosyl transferase family 1" evidence="4">
    <location>
        <begin position="206"/>
        <end position="356"/>
    </location>
</feature>
<dbReference type="PANTHER" id="PTHR45947">
    <property type="entry name" value="SULFOQUINOVOSYL TRANSFERASE SQD2"/>
    <property type="match status" value="1"/>
</dbReference>
<evidence type="ECO:0000313" key="7">
    <source>
        <dbReference type="Proteomes" id="UP001317779"/>
    </source>
</evidence>
<evidence type="ECO:0000256" key="3">
    <source>
        <dbReference type="ARBA" id="ARBA00022679"/>
    </source>
</evidence>
<evidence type="ECO:0000256" key="2">
    <source>
        <dbReference type="ARBA" id="ARBA00022676"/>
    </source>
</evidence>
<keyword evidence="3 6" id="KW-0808">Transferase</keyword>